<dbReference type="RefSeq" id="XP_058342529.1">
    <property type="nucleotide sequence ID" value="XM_058486707.1"/>
</dbReference>
<comment type="caution">
    <text evidence="2">The sequence shown here is derived from an EMBL/GenBank/DDBJ whole genome shotgun (WGS) entry which is preliminary data.</text>
</comment>
<dbReference type="GeneID" id="83214091"/>
<evidence type="ECO:0000313" key="3">
    <source>
        <dbReference type="Proteomes" id="UP001234581"/>
    </source>
</evidence>
<dbReference type="Proteomes" id="UP001234581">
    <property type="component" value="Unassembled WGS sequence"/>
</dbReference>
<organism evidence="2 3">
    <name type="scientific">Lichtheimia ornata</name>
    <dbReference type="NCBI Taxonomy" id="688661"/>
    <lineage>
        <taxon>Eukaryota</taxon>
        <taxon>Fungi</taxon>
        <taxon>Fungi incertae sedis</taxon>
        <taxon>Mucoromycota</taxon>
        <taxon>Mucoromycotina</taxon>
        <taxon>Mucoromycetes</taxon>
        <taxon>Mucorales</taxon>
        <taxon>Lichtheimiaceae</taxon>
        <taxon>Lichtheimia</taxon>
    </lineage>
</organism>
<feature type="compositionally biased region" description="Polar residues" evidence="1">
    <location>
        <begin position="56"/>
        <end position="73"/>
    </location>
</feature>
<feature type="region of interest" description="Disordered" evidence="1">
    <location>
        <begin position="38"/>
        <end position="74"/>
    </location>
</feature>
<reference evidence="2 3" key="1">
    <citation type="submission" date="2023-03" db="EMBL/GenBank/DDBJ databases">
        <title>Genome sequence of Lichtheimia ornata CBS 291.66.</title>
        <authorList>
            <person name="Mohabir J.T."/>
            <person name="Shea T.P."/>
            <person name="Kurbessoian T."/>
            <person name="Berby B."/>
            <person name="Fontaine J."/>
            <person name="Livny J."/>
            <person name="Gnirke A."/>
            <person name="Stajich J.E."/>
            <person name="Cuomo C.A."/>
        </authorList>
    </citation>
    <scope>NUCLEOTIDE SEQUENCE [LARGE SCALE GENOMIC DNA]</scope>
    <source>
        <strain evidence="2">CBS 291.66</strain>
    </source>
</reference>
<accession>A0AAD7V324</accession>
<keyword evidence="3" id="KW-1185">Reference proteome</keyword>
<proteinExistence type="predicted"/>
<dbReference type="AlphaFoldDB" id="A0AAD7V324"/>
<dbReference type="EMBL" id="JARTCD010000030">
    <property type="protein sequence ID" value="KAJ8657616.1"/>
    <property type="molecule type" value="Genomic_DNA"/>
</dbReference>
<name>A0AAD7V324_9FUNG</name>
<sequence length="91" mass="10527">MESIARFHIYEKKSIYGSLSLLRAYTFTNHFTQALYQSQSQTSKTTMPRNKRQWHQDQSGGYASLCRSGSQGTVRPPIKRLAFNIIKKKRA</sequence>
<feature type="compositionally biased region" description="Polar residues" evidence="1">
    <location>
        <begin position="38"/>
        <end position="48"/>
    </location>
</feature>
<evidence type="ECO:0000256" key="1">
    <source>
        <dbReference type="SAM" id="MobiDB-lite"/>
    </source>
</evidence>
<gene>
    <name evidence="2" type="ORF">O0I10_006680</name>
</gene>
<protein>
    <submittedName>
        <fullName evidence="2">Uncharacterized protein</fullName>
    </submittedName>
</protein>
<evidence type="ECO:0000313" key="2">
    <source>
        <dbReference type="EMBL" id="KAJ8657616.1"/>
    </source>
</evidence>